<dbReference type="NCBIfam" id="NF002677">
    <property type="entry name" value="PRK02406.1"/>
    <property type="match status" value="1"/>
</dbReference>
<evidence type="ECO:0000256" key="15">
    <source>
        <dbReference type="ARBA" id="ARBA00023125"/>
    </source>
</evidence>
<keyword evidence="11" id="KW-0235">DNA replication</keyword>
<feature type="binding site" evidence="19">
    <location>
        <position position="489"/>
    </location>
    <ligand>
        <name>Mg(2+)</name>
        <dbReference type="ChEBI" id="CHEBI:18420"/>
        <label>1</label>
    </ligand>
</feature>
<dbReference type="Gene3D" id="1.10.150.20">
    <property type="entry name" value="5' to 3' exonuclease, C-terminal subdomain"/>
    <property type="match status" value="1"/>
</dbReference>
<protein>
    <recommendedName>
        <fullName evidence="5">DNA polymerase kappa</fullName>
        <ecNumber evidence="4">2.7.7.7</ecNumber>
    </recommendedName>
    <alternativeName>
        <fullName evidence="6">DNA repair protein REV1</fullName>
    </alternativeName>
</protein>
<dbReference type="GO" id="GO:0003887">
    <property type="term" value="F:DNA-directed DNA polymerase activity"/>
    <property type="evidence" value="ECO:0007669"/>
    <property type="project" value="UniProtKB-KW"/>
</dbReference>
<dbReference type="InterPro" id="IPR017961">
    <property type="entry name" value="DNA_pol_Y-fam_little_finger"/>
</dbReference>
<reference evidence="23" key="1">
    <citation type="submission" date="2022-02" db="EMBL/GenBank/DDBJ databases">
        <authorList>
            <person name="Henning P.M."/>
            <person name="McCubbin A.G."/>
            <person name="Shore J.S."/>
        </authorList>
    </citation>
    <scope>NUCLEOTIDE SEQUENCE</scope>
    <source>
        <strain evidence="23">F60SS</strain>
        <tissue evidence="23">Leaves</tissue>
    </source>
</reference>
<dbReference type="Gene3D" id="3.30.1490.100">
    <property type="entry name" value="DNA polymerase, Y-family, little finger domain"/>
    <property type="match status" value="1"/>
</dbReference>
<keyword evidence="9" id="KW-0808">Transferase</keyword>
<dbReference type="InterPro" id="IPR012112">
    <property type="entry name" value="REV1"/>
</dbReference>
<evidence type="ECO:0000256" key="11">
    <source>
        <dbReference type="ARBA" id="ARBA00022705"/>
    </source>
</evidence>
<dbReference type="HAMAP" id="MF_01113">
    <property type="entry name" value="DNApol_IV"/>
    <property type="match status" value="1"/>
</dbReference>
<dbReference type="FunFam" id="3.30.1490.100:FF:000001">
    <property type="entry name" value="DNA repair protein REV1"/>
    <property type="match status" value="1"/>
</dbReference>
<comment type="similarity">
    <text evidence="3">Belongs to the DNA polymerase type-Y family.</text>
</comment>
<keyword evidence="24" id="KW-1185">Reference proteome</keyword>
<evidence type="ECO:0000256" key="14">
    <source>
        <dbReference type="ARBA" id="ARBA00022842"/>
    </source>
</evidence>
<dbReference type="InterPro" id="IPR043502">
    <property type="entry name" value="DNA/RNA_pol_sf"/>
</dbReference>
<keyword evidence="14 19" id="KW-0460">Magnesium</keyword>
<evidence type="ECO:0000256" key="6">
    <source>
        <dbReference type="ARBA" id="ARBA00020399"/>
    </source>
</evidence>
<organism evidence="23 24">
    <name type="scientific">Turnera subulata</name>
    <dbReference type="NCBI Taxonomy" id="218843"/>
    <lineage>
        <taxon>Eukaryota</taxon>
        <taxon>Viridiplantae</taxon>
        <taxon>Streptophyta</taxon>
        <taxon>Embryophyta</taxon>
        <taxon>Tracheophyta</taxon>
        <taxon>Spermatophyta</taxon>
        <taxon>Magnoliopsida</taxon>
        <taxon>eudicotyledons</taxon>
        <taxon>Gunneridae</taxon>
        <taxon>Pentapetalae</taxon>
        <taxon>rosids</taxon>
        <taxon>fabids</taxon>
        <taxon>Malpighiales</taxon>
        <taxon>Passifloraceae</taxon>
        <taxon>Turnera</taxon>
    </lineage>
</organism>
<feature type="binding site" evidence="19">
    <location>
        <position position="490"/>
    </location>
    <ligand>
        <name>Mg(2+)</name>
        <dbReference type="ChEBI" id="CHEBI:18420"/>
        <label>1</label>
    </ligand>
</feature>
<dbReference type="EMBL" id="JAKUCV010003832">
    <property type="protein sequence ID" value="KAJ4837471.1"/>
    <property type="molecule type" value="Genomic_DNA"/>
</dbReference>
<dbReference type="GO" id="GO:0005737">
    <property type="term" value="C:cytoplasm"/>
    <property type="evidence" value="ECO:0007669"/>
    <property type="project" value="UniProtKB-SubCell"/>
</dbReference>
<evidence type="ECO:0000256" key="4">
    <source>
        <dbReference type="ARBA" id="ARBA00012417"/>
    </source>
</evidence>
<dbReference type="GO" id="GO:0003684">
    <property type="term" value="F:damaged DNA binding"/>
    <property type="evidence" value="ECO:0007669"/>
    <property type="project" value="InterPro"/>
</dbReference>
<dbReference type="PANTHER" id="PTHR45990:SF1">
    <property type="entry name" value="DNA REPAIR PROTEIN REV1"/>
    <property type="match status" value="1"/>
</dbReference>
<feature type="domain" description="UmuC" evidence="22">
    <location>
        <begin position="388"/>
        <end position="569"/>
    </location>
</feature>
<dbReference type="Pfam" id="PF21999">
    <property type="entry name" value="IMS_HHH_1"/>
    <property type="match status" value="1"/>
</dbReference>
<dbReference type="GO" id="GO:0006260">
    <property type="term" value="P:DNA replication"/>
    <property type="evidence" value="ECO:0007669"/>
    <property type="project" value="UniProtKB-KW"/>
</dbReference>
<comment type="caution">
    <text evidence="23">The sequence shown here is derived from an EMBL/GenBank/DDBJ whole genome shotgun (WGS) entry which is preliminary data.</text>
</comment>
<dbReference type="GO" id="GO:0005634">
    <property type="term" value="C:nucleus"/>
    <property type="evidence" value="ECO:0007669"/>
    <property type="project" value="UniProtKB-SubCell"/>
</dbReference>
<evidence type="ECO:0000256" key="5">
    <source>
        <dbReference type="ARBA" id="ARBA00016178"/>
    </source>
</evidence>
<dbReference type="Gene3D" id="3.40.1170.60">
    <property type="match status" value="1"/>
</dbReference>
<dbReference type="FunFam" id="3.30.70.270:FF:000019">
    <property type="entry name" value="DNA repair protein REV1"/>
    <property type="match status" value="1"/>
</dbReference>
<keyword evidence="7" id="KW-0963">Cytoplasm</keyword>
<feature type="region of interest" description="Disordered" evidence="20">
    <location>
        <begin position="966"/>
        <end position="987"/>
    </location>
</feature>
<evidence type="ECO:0000256" key="16">
    <source>
        <dbReference type="ARBA" id="ARBA00023204"/>
    </source>
</evidence>
<name>A0A9Q0FW63_9ROSI</name>
<evidence type="ECO:0000313" key="23">
    <source>
        <dbReference type="EMBL" id="KAJ4837471.1"/>
    </source>
</evidence>
<dbReference type="Pfam" id="PF00533">
    <property type="entry name" value="BRCT"/>
    <property type="match status" value="1"/>
</dbReference>
<dbReference type="OrthoDB" id="427711at2759"/>
<dbReference type="InterPro" id="IPR022880">
    <property type="entry name" value="DNApol_IV"/>
</dbReference>
<feature type="compositionally biased region" description="Low complexity" evidence="20">
    <location>
        <begin position="1"/>
        <end position="31"/>
    </location>
</feature>
<feature type="non-terminal residue" evidence="23">
    <location>
        <position position="1145"/>
    </location>
</feature>
<evidence type="ECO:0000256" key="12">
    <source>
        <dbReference type="ARBA" id="ARBA00022723"/>
    </source>
</evidence>
<dbReference type="FunFam" id="3.40.50.10190:FF:000011">
    <property type="entry name" value="DNA repair protein REV1"/>
    <property type="match status" value="1"/>
</dbReference>
<evidence type="ECO:0000256" key="20">
    <source>
        <dbReference type="SAM" id="MobiDB-lite"/>
    </source>
</evidence>
<dbReference type="CDD" id="cd17719">
    <property type="entry name" value="BRCT_Rev1"/>
    <property type="match status" value="1"/>
</dbReference>
<comment type="cofactor">
    <cofactor evidence="19">
        <name>Mg(2+)</name>
        <dbReference type="ChEBI" id="CHEBI:18420"/>
    </cofactor>
    <text evidence="19">Binds 2 magnesium ions.</text>
</comment>
<dbReference type="Gene3D" id="3.40.50.10190">
    <property type="entry name" value="BRCT domain"/>
    <property type="match status" value="1"/>
</dbReference>
<keyword evidence="8" id="KW-0237">DNA synthesis</keyword>
<dbReference type="SUPFAM" id="SSF56672">
    <property type="entry name" value="DNA/RNA polymerases"/>
    <property type="match status" value="1"/>
</dbReference>
<feature type="region of interest" description="Disordered" evidence="20">
    <location>
        <begin position="1"/>
        <end position="42"/>
    </location>
</feature>
<evidence type="ECO:0000256" key="19">
    <source>
        <dbReference type="PIRSR" id="PIRSR036573-2"/>
    </source>
</evidence>
<dbReference type="PROSITE" id="PS50172">
    <property type="entry name" value="BRCT"/>
    <property type="match status" value="1"/>
</dbReference>
<feature type="domain" description="BRCT" evidence="21">
    <location>
        <begin position="97"/>
        <end position="188"/>
    </location>
</feature>
<evidence type="ECO:0000256" key="17">
    <source>
        <dbReference type="ARBA" id="ARBA00023242"/>
    </source>
</evidence>
<dbReference type="InterPro" id="IPR001126">
    <property type="entry name" value="UmuC"/>
</dbReference>
<feature type="binding site" evidence="19">
    <location>
        <position position="392"/>
    </location>
    <ligand>
        <name>Mg(2+)</name>
        <dbReference type="ChEBI" id="CHEBI:18420"/>
        <label>1</label>
    </ligand>
</feature>
<comment type="catalytic activity">
    <reaction evidence="18">
        <text>DNA(n) + a 2'-deoxyribonucleoside 5'-triphosphate = DNA(n+1) + diphosphate</text>
        <dbReference type="Rhea" id="RHEA:22508"/>
        <dbReference type="Rhea" id="RHEA-COMP:17339"/>
        <dbReference type="Rhea" id="RHEA-COMP:17340"/>
        <dbReference type="ChEBI" id="CHEBI:33019"/>
        <dbReference type="ChEBI" id="CHEBI:61560"/>
        <dbReference type="ChEBI" id="CHEBI:173112"/>
        <dbReference type="EC" id="2.7.7.7"/>
    </reaction>
</comment>
<evidence type="ECO:0000256" key="1">
    <source>
        <dbReference type="ARBA" id="ARBA00004123"/>
    </source>
</evidence>
<keyword evidence="13" id="KW-0227">DNA damage</keyword>
<dbReference type="PIRSF" id="PIRSF036573">
    <property type="entry name" value="REV1"/>
    <property type="match status" value="1"/>
</dbReference>
<dbReference type="SUPFAM" id="SSF100879">
    <property type="entry name" value="Lesion bypass DNA polymerase (Y-family), little finger domain"/>
    <property type="match status" value="1"/>
</dbReference>
<dbReference type="Proteomes" id="UP001141552">
    <property type="component" value="Unassembled WGS sequence"/>
</dbReference>
<dbReference type="Gene3D" id="3.30.70.270">
    <property type="match status" value="1"/>
</dbReference>
<gene>
    <name evidence="23" type="ORF">Tsubulata_013183</name>
</gene>
<evidence type="ECO:0000256" key="9">
    <source>
        <dbReference type="ARBA" id="ARBA00022679"/>
    </source>
</evidence>
<evidence type="ECO:0000256" key="13">
    <source>
        <dbReference type="ARBA" id="ARBA00022763"/>
    </source>
</evidence>
<keyword evidence="15" id="KW-0238">DNA-binding</keyword>
<dbReference type="InterPro" id="IPR001357">
    <property type="entry name" value="BRCT_dom"/>
</dbReference>
<dbReference type="SUPFAM" id="SSF52113">
    <property type="entry name" value="BRCT domain"/>
    <property type="match status" value="1"/>
</dbReference>
<dbReference type="InterPro" id="IPR036420">
    <property type="entry name" value="BRCT_dom_sf"/>
</dbReference>
<dbReference type="Gene3D" id="6.10.250.1490">
    <property type="match status" value="1"/>
</dbReference>
<evidence type="ECO:0000256" key="8">
    <source>
        <dbReference type="ARBA" id="ARBA00022634"/>
    </source>
</evidence>
<dbReference type="Pfam" id="PF00817">
    <property type="entry name" value="IMS"/>
    <property type="match status" value="1"/>
</dbReference>
<evidence type="ECO:0000259" key="22">
    <source>
        <dbReference type="PROSITE" id="PS50173"/>
    </source>
</evidence>
<dbReference type="SMART" id="SM00292">
    <property type="entry name" value="BRCT"/>
    <property type="match status" value="1"/>
</dbReference>
<dbReference type="Pfam" id="PF11799">
    <property type="entry name" value="IMS_C"/>
    <property type="match status" value="1"/>
</dbReference>
<dbReference type="GO" id="GO:0017125">
    <property type="term" value="F:deoxycytidyl transferase activity"/>
    <property type="evidence" value="ECO:0007669"/>
    <property type="project" value="TreeGrafter"/>
</dbReference>
<comment type="subcellular location">
    <subcellularLocation>
        <location evidence="2">Cytoplasm</location>
    </subcellularLocation>
    <subcellularLocation>
        <location evidence="1">Nucleus</location>
    </subcellularLocation>
</comment>
<dbReference type="FunFam" id="3.40.1170.60:FF:000004">
    <property type="entry name" value="DNA repair protein REV1"/>
    <property type="match status" value="1"/>
</dbReference>
<dbReference type="AlphaFoldDB" id="A0A9Q0FW63"/>
<keyword evidence="12 19" id="KW-0479">Metal-binding</keyword>
<evidence type="ECO:0000256" key="10">
    <source>
        <dbReference type="ARBA" id="ARBA00022695"/>
    </source>
</evidence>
<dbReference type="InterPro" id="IPR043128">
    <property type="entry name" value="Rev_trsase/Diguanyl_cyclase"/>
</dbReference>
<evidence type="ECO:0000259" key="21">
    <source>
        <dbReference type="PROSITE" id="PS50172"/>
    </source>
</evidence>
<dbReference type="PROSITE" id="PS50173">
    <property type="entry name" value="UMUC"/>
    <property type="match status" value="1"/>
</dbReference>
<accession>A0A9Q0FW63</accession>
<dbReference type="GO" id="GO:0006281">
    <property type="term" value="P:DNA repair"/>
    <property type="evidence" value="ECO:0007669"/>
    <property type="project" value="UniProtKB-KW"/>
</dbReference>
<keyword evidence="17" id="KW-0539">Nucleus</keyword>
<dbReference type="InterPro" id="IPR036775">
    <property type="entry name" value="DNA_pol_Y-fam_lit_finger_sf"/>
</dbReference>
<feature type="region of interest" description="Disordered" evidence="20">
    <location>
        <begin position="246"/>
        <end position="289"/>
    </location>
</feature>
<keyword evidence="10" id="KW-0548">Nucleotidyltransferase</keyword>
<sequence>MSLNSGRSGSSGQRSNSSKRSLSNNSNSSSNKKNRKNSANQKTLGMAWGANSLSSSRSSFRSAPFPDFYSYMTEKNRKLHNQFNADAASSSHGGSGSGKQLFHGVSIFVDGFTVPSSQELRGYMLNYGGRFENYFSRHTVTHIICSNLPDSKIKNLRSFSGGLPVVKPAWILDSVGANKLLSWVPYQLDQLANNQPKLSAFFAPKRSSASEDSVTREVFRVNVDPSLKGGTSNNEILCKVEEPMKDGKQINGESNDPEHELIVPNSSSEKSLEAVVGASSNDSGDGNIDTEDVNSVNNDLQSSPHQVSDSVGNYCSDPGMKASSSSAISGCSNQHHSTLGDPNFVKNYFRSSRLHFIGTWRNRYRKRFPTSEFKCRSSTSDNPQKTTIIHVDMDCFFVAVVIRSHPELHDKPVAVCHSNNPKGTAEISSANYPARSFGVKAGMFVRNAKALCPHLVIVPYNFQAYEEVADQFYNILHKHCQKVQAVSCDEAFLDITDSLGEDPEHFASKIRKEIFETTGCTASAGIAENMLIARLATRNAKPNGQCYIPSHSVDEYMHQLPIGALPGIGYVLEEKLKKQNVQTCGHLRLISKETLQKDFGMKTGEMLWNYSRGVDNRSVGVIRESKSIGAEVNWGVRFRDLRDCDHFLLDLCREVSLRLQGCGAQGRTFTLKIKKRRKDAGEPLKYMGCGDCENLSHSTTVPVATDKVEVLQRITKQLFGHFHLDVKEIRGVGLQVSKLENADASKQGLARNSLRSWLTSAAATTEERCDVKDMADNRADTDSAVHNMNEISGPLFLDQPSSDFNGNVSGGESSRHHAPAPPLICDLDLDVVESLPPELFSELNGIYGGKLIDYIGKKKRVTEDINEACTISNEVVQGVLDGNRRLIASDMGPPTVLVENKPQGSEAVPVARGRSCDEANYAFGQGNSDLMPSSLSQVDPAVLQQLPEELRADILGVLPSHRNQELPSNVASGHLAENPDNSLNRKVSEHEPTSTYTTENLWAGNPPQWVDKFKVSNCLLLNTLANAYYRLGSTGHLSSIFQSIISEYSYPLDESTGGWDVVVNSSLCELLKQYIQLKIDSDIEEIYICFRLLRSELQLPSVFIAHLRAEIGIRGFRLYPEANACADFLASIGVHVPDDFVVFSL</sequence>
<evidence type="ECO:0000256" key="3">
    <source>
        <dbReference type="ARBA" id="ARBA00010945"/>
    </source>
</evidence>
<keyword evidence="16" id="KW-0234">DNA repair</keyword>
<evidence type="ECO:0000256" key="2">
    <source>
        <dbReference type="ARBA" id="ARBA00004496"/>
    </source>
</evidence>
<dbReference type="InterPro" id="IPR053848">
    <property type="entry name" value="IMS_HHH_1"/>
</dbReference>
<dbReference type="GO" id="GO:0042276">
    <property type="term" value="P:error-prone translesion synthesis"/>
    <property type="evidence" value="ECO:0007669"/>
    <property type="project" value="InterPro"/>
</dbReference>
<dbReference type="EC" id="2.7.7.7" evidence="4"/>
<evidence type="ECO:0000313" key="24">
    <source>
        <dbReference type="Proteomes" id="UP001141552"/>
    </source>
</evidence>
<evidence type="ECO:0000256" key="7">
    <source>
        <dbReference type="ARBA" id="ARBA00022490"/>
    </source>
</evidence>
<dbReference type="CDD" id="cd01701">
    <property type="entry name" value="PolY_Rev1"/>
    <property type="match status" value="1"/>
</dbReference>
<dbReference type="GO" id="GO:0070987">
    <property type="term" value="P:error-free translesion synthesis"/>
    <property type="evidence" value="ECO:0007669"/>
    <property type="project" value="TreeGrafter"/>
</dbReference>
<dbReference type="PANTHER" id="PTHR45990">
    <property type="entry name" value="DNA REPAIR PROTEIN REV1"/>
    <property type="match status" value="1"/>
</dbReference>
<reference evidence="23" key="2">
    <citation type="journal article" date="2023" name="Plants (Basel)">
        <title>Annotation of the Turnera subulata (Passifloraceae) Draft Genome Reveals the S-Locus Evolved after the Divergence of Turneroideae from Passifloroideae in a Stepwise Manner.</title>
        <authorList>
            <person name="Henning P.M."/>
            <person name="Roalson E.H."/>
            <person name="Mir W."/>
            <person name="McCubbin A.G."/>
            <person name="Shore J.S."/>
        </authorList>
    </citation>
    <scope>NUCLEOTIDE SEQUENCE</scope>
    <source>
        <strain evidence="23">F60SS</strain>
    </source>
</reference>
<evidence type="ECO:0000256" key="18">
    <source>
        <dbReference type="ARBA" id="ARBA00049244"/>
    </source>
</evidence>
<dbReference type="GO" id="GO:0046872">
    <property type="term" value="F:metal ion binding"/>
    <property type="evidence" value="ECO:0007669"/>
    <property type="project" value="UniProtKB-KW"/>
</dbReference>
<proteinExistence type="inferred from homology"/>